<feature type="transmembrane region" description="Helical" evidence="1">
    <location>
        <begin position="59"/>
        <end position="78"/>
    </location>
</feature>
<organism evidence="2 3">
    <name type="scientific">Rhabdobacter roseus</name>
    <dbReference type="NCBI Taxonomy" id="1655419"/>
    <lineage>
        <taxon>Bacteria</taxon>
        <taxon>Pseudomonadati</taxon>
        <taxon>Bacteroidota</taxon>
        <taxon>Cytophagia</taxon>
        <taxon>Cytophagales</taxon>
        <taxon>Cytophagaceae</taxon>
        <taxon>Rhabdobacter</taxon>
    </lineage>
</organism>
<dbReference type="RefSeq" id="WP_184174179.1">
    <property type="nucleotide sequence ID" value="NZ_JACHGF010000003.1"/>
</dbReference>
<feature type="transmembrane region" description="Helical" evidence="1">
    <location>
        <begin position="6"/>
        <end position="24"/>
    </location>
</feature>
<keyword evidence="3" id="KW-1185">Reference proteome</keyword>
<evidence type="ECO:0000256" key="1">
    <source>
        <dbReference type="SAM" id="Phobius"/>
    </source>
</evidence>
<dbReference type="AlphaFoldDB" id="A0A840TMQ8"/>
<protein>
    <submittedName>
        <fullName evidence="2">Uncharacterized protein</fullName>
    </submittedName>
</protein>
<reference evidence="2 3" key="1">
    <citation type="submission" date="2020-08" db="EMBL/GenBank/DDBJ databases">
        <title>Genomic Encyclopedia of Type Strains, Phase IV (KMG-IV): sequencing the most valuable type-strain genomes for metagenomic binning, comparative biology and taxonomic classification.</title>
        <authorList>
            <person name="Goeker M."/>
        </authorList>
    </citation>
    <scope>NUCLEOTIDE SEQUENCE [LARGE SCALE GENOMIC DNA]</scope>
    <source>
        <strain evidence="2 3">DSM 105074</strain>
    </source>
</reference>
<keyword evidence="1" id="KW-0812">Transmembrane</keyword>
<accession>A0A840TMQ8</accession>
<feature type="transmembrane region" description="Helical" evidence="1">
    <location>
        <begin position="36"/>
        <end position="53"/>
    </location>
</feature>
<comment type="caution">
    <text evidence="2">The sequence shown here is derived from an EMBL/GenBank/DDBJ whole genome shotgun (WGS) entry which is preliminary data.</text>
</comment>
<keyword evidence="1" id="KW-0472">Membrane</keyword>
<keyword evidence="1" id="KW-1133">Transmembrane helix</keyword>
<feature type="transmembrane region" description="Helical" evidence="1">
    <location>
        <begin position="120"/>
        <end position="141"/>
    </location>
</feature>
<dbReference type="Proteomes" id="UP000557307">
    <property type="component" value="Unassembled WGS sequence"/>
</dbReference>
<feature type="transmembrane region" description="Helical" evidence="1">
    <location>
        <begin position="90"/>
        <end position="108"/>
    </location>
</feature>
<evidence type="ECO:0000313" key="3">
    <source>
        <dbReference type="Proteomes" id="UP000557307"/>
    </source>
</evidence>
<feature type="transmembrane region" description="Helical" evidence="1">
    <location>
        <begin position="153"/>
        <end position="176"/>
    </location>
</feature>
<proteinExistence type="predicted"/>
<sequence length="216" mass="25531">MFQLFQYFYVAILTLCLGTALYHWKQLDATYRWLKYLVAITWLVEAWGFYHLWHLKKVAHGIFHGFTPIEYALLALYFAATIRNGRVKQLIYVSILLHVVLSVLNTIFFQPIQGVNSNSFLLMAFFLVAWALFYFYEMYLLDEPWTVYRNPDFWVATGVLFFYGGSFFVMGLIELVRRYDLELARQLYIINLILNMAYYSLLIVGFKLKIGTLLRG</sequence>
<gene>
    <name evidence="2" type="ORF">HNQ92_002368</name>
</gene>
<name>A0A840TMQ8_9BACT</name>
<dbReference type="EMBL" id="JACHGF010000003">
    <property type="protein sequence ID" value="MBB5284225.1"/>
    <property type="molecule type" value="Genomic_DNA"/>
</dbReference>
<evidence type="ECO:0000313" key="2">
    <source>
        <dbReference type="EMBL" id="MBB5284225.1"/>
    </source>
</evidence>
<feature type="transmembrane region" description="Helical" evidence="1">
    <location>
        <begin position="188"/>
        <end position="206"/>
    </location>
</feature>